<evidence type="ECO:0000256" key="10">
    <source>
        <dbReference type="ARBA" id="ARBA00022989"/>
    </source>
</evidence>
<comment type="subcellular location">
    <subcellularLocation>
        <location evidence="1">Cell membrane</location>
        <topology evidence="1">Multi-pass membrane protein</topology>
    </subcellularLocation>
    <subcellularLocation>
        <location evidence="2">Golgi apparatus membrane</location>
        <topology evidence="2">Multi-pass membrane protein</topology>
    </subcellularLocation>
</comment>
<evidence type="ECO:0000256" key="3">
    <source>
        <dbReference type="ARBA" id="ARBA00007809"/>
    </source>
</evidence>
<keyword evidence="12 13" id="KW-0472">Membrane</keyword>
<keyword evidence="10 13" id="KW-1133">Transmembrane helix</keyword>
<organism evidence="14 15">
    <name type="scientific">Phytophthora lilii</name>
    <dbReference type="NCBI Taxonomy" id="2077276"/>
    <lineage>
        <taxon>Eukaryota</taxon>
        <taxon>Sar</taxon>
        <taxon>Stramenopiles</taxon>
        <taxon>Oomycota</taxon>
        <taxon>Peronosporomycetes</taxon>
        <taxon>Peronosporales</taxon>
        <taxon>Peronosporaceae</taxon>
        <taxon>Phytophthora</taxon>
    </lineage>
</organism>
<proteinExistence type="inferred from homology"/>
<comment type="caution">
    <text evidence="14">The sequence shown here is derived from an EMBL/GenBank/DDBJ whole genome shotgun (WGS) entry which is preliminary data.</text>
</comment>
<keyword evidence="11" id="KW-0333">Golgi apparatus</keyword>
<comment type="similarity">
    <text evidence="3">Belongs to the SWEET sugar transporter family.</text>
</comment>
<dbReference type="AlphaFoldDB" id="A0A9W6UCB9"/>
<keyword evidence="5" id="KW-0813">Transport</keyword>
<dbReference type="EMBL" id="BSXW01000849">
    <property type="protein sequence ID" value="GMF30588.1"/>
    <property type="molecule type" value="Genomic_DNA"/>
</dbReference>
<evidence type="ECO:0000256" key="8">
    <source>
        <dbReference type="ARBA" id="ARBA00022692"/>
    </source>
</evidence>
<evidence type="ECO:0000256" key="12">
    <source>
        <dbReference type="ARBA" id="ARBA00023136"/>
    </source>
</evidence>
<dbReference type="PANTHER" id="PTHR10791">
    <property type="entry name" value="RAG1-ACTIVATING PROTEIN 1"/>
    <property type="match status" value="1"/>
</dbReference>
<protein>
    <recommendedName>
        <fullName evidence="4">Sugar transporter SWEET1</fullName>
    </recommendedName>
</protein>
<evidence type="ECO:0000256" key="6">
    <source>
        <dbReference type="ARBA" id="ARBA00022475"/>
    </source>
</evidence>
<keyword evidence="9" id="KW-0677">Repeat</keyword>
<evidence type="ECO:0000256" key="13">
    <source>
        <dbReference type="SAM" id="Phobius"/>
    </source>
</evidence>
<dbReference type="FunFam" id="1.20.1280.290:FF:000004">
    <property type="entry name" value="Sugar transporter SWEET"/>
    <property type="match status" value="1"/>
</dbReference>
<keyword evidence="8 13" id="KW-0812">Transmembrane</keyword>
<reference evidence="14" key="1">
    <citation type="submission" date="2023-04" db="EMBL/GenBank/DDBJ databases">
        <title>Phytophthora lilii NBRC 32176.</title>
        <authorList>
            <person name="Ichikawa N."/>
            <person name="Sato H."/>
            <person name="Tonouchi N."/>
        </authorList>
    </citation>
    <scope>NUCLEOTIDE SEQUENCE</scope>
    <source>
        <strain evidence="14">NBRC 32176</strain>
    </source>
</reference>
<sequence length="177" mass="19960">MFASPFATLKHVVKTKNASSIPINLSLVIFASSVLWVATGLLDGDYFITGLNLAGVVLGAIQIVLHCMYRPGRGIAGRPQRYKRSAPNRRVADVQEFRSRRVHREPSVQDSLIAGCWQNPSLVETINTDTHPKSMIDQAVVLGLYERLKRQEVRRTLKYVDHRKLRLRKLPLDGSDE</sequence>
<evidence type="ECO:0000313" key="14">
    <source>
        <dbReference type="EMBL" id="GMF30588.1"/>
    </source>
</evidence>
<dbReference type="InterPro" id="IPR047664">
    <property type="entry name" value="SWEET"/>
</dbReference>
<keyword evidence="7" id="KW-0762">Sugar transport</keyword>
<feature type="transmembrane region" description="Helical" evidence="13">
    <location>
        <begin position="21"/>
        <end position="41"/>
    </location>
</feature>
<evidence type="ECO:0000256" key="9">
    <source>
        <dbReference type="ARBA" id="ARBA00022737"/>
    </source>
</evidence>
<dbReference type="Pfam" id="PF03083">
    <property type="entry name" value="MtN3_slv"/>
    <property type="match status" value="1"/>
</dbReference>
<name>A0A9W6UCB9_9STRA</name>
<dbReference type="Gene3D" id="1.20.1280.290">
    <property type="match status" value="1"/>
</dbReference>
<dbReference type="Proteomes" id="UP001165083">
    <property type="component" value="Unassembled WGS sequence"/>
</dbReference>
<feature type="transmembrane region" description="Helical" evidence="13">
    <location>
        <begin position="47"/>
        <end position="69"/>
    </location>
</feature>
<evidence type="ECO:0000256" key="11">
    <source>
        <dbReference type="ARBA" id="ARBA00023034"/>
    </source>
</evidence>
<evidence type="ECO:0000256" key="7">
    <source>
        <dbReference type="ARBA" id="ARBA00022597"/>
    </source>
</evidence>
<evidence type="ECO:0000313" key="15">
    <source>
        <dbReference type="Proteomes" id="UP001165083"/>
    </source>
</evidence>
<keyword evidence="15" id="KW-1185">Reference proteome</keyword>
<accession>A0A9W6UCB9</accession>
<evidence type="ECO:0000256" key="4">
    <source>
        <dbReference type="ARBA" id="ARBA00021741"/>
    </source>
</evidence>
<dbReference type="InterPro" id="IPR004316">
    <property type="entry name" value="SWEET_rpt"/>
</dbReference>
<evidence type="ECO:0000256" key="1">
    <source>
        <dbReference type="ARBA" id="ARBA00004651"/>
    </source>
</evidence>
<dbReference type="GO" id="GO:0000139">
    <property type="term" value="C:Golgi membrane"/>
    <property type="evidence" value="ECO:0007669"/>
    <property type="project" value="UniProtKB-SubCell"/>
</dbReference>
<dbReference type="PANTHER" id="PTHR10791:SF30">
    <property type="entry name" value="SUGAR TRANSPORTER SWEET1"/>
    <property type="match status" value="1"/>
</dbReference>
<keyword evidence="6" id="KW-1003">Cell membrane</keyword>
<dbReference type="OrthoDB" id="409725at2759"/>
<gene>
    <name evidence="14" type="ORF">Plil01_001305800</name>
</gene>
<evidence type="ECO:0000256" key="2">
    <source>
        <dbReference type="ARBA" id="ARBA00004653"/>
    </source>
</evidence>
<dbReference type="GO" id="GO:0051119">
    <property type="term" value="F:sugar transmembrane transporter activity"/>
    <property type="evidence" value="ECO:0007669"/>
    <property type="project" value="InterPro"/>
</dbReference>
<dbReference type="GO" id="GO:0005886">
    <property type="term" value="C:plasma membrane"/>
    <property type="evidence" value="ECO:0007669"/>
    <property type="project" value="UniProtKB-SubCell"/>
</dbReference>
<evidence type="ECO:0000256" key="5">
    <source>
        <dbReference type="ARBA" id="ARBA00022448"/>
    </source>
</evidence>